<dbReference type="Proteomes" id="UP001153555">
    <property type="component" value="Unassembled WGS sequence"/>
</dbReference>
<dbReference type="Gene3D" id="1.20.1250.20">
    <property type="entry name" value="MFS general substrate transporter like domains"/>
    <property type="match status" value="1"/>
</dbReference>
<keyword evidence="2" id="KW-0812">Transmembrane</keyword>
<keyword evidence="2" id="KW-1133">Transmembrane helix</keyword>
<dbReference type="InterPro" id="IPR036259">
    <property type="entry name" value="MFS_trans_sf"/>
</dbReference>
<dbReference type="AlphaFoldDB" id="A0A9N7NRH4"/>
<gene>
    <name evidence="3" type="ORF">SHERM_03410</name>
</gene>
<protein>
    <submittedName>
        <fullName evidence="3">Protein NRT1/ PTR FAMILY 5.5</fullName>
    </submittedName>
</protein>
<evidence type="ECO:0000313" key="4">
    <source>
        <dbReference type="Proteomes" id="UP001153555"/>
    </source>
</evidence>
<dbReference type="OrthoDB" id="1181826at2759"/>
<feature type="transmembrane region" description="Helical" evidence="2">
    <location>
        <begin position="36"/>
        <end position="59"/>
    </location>
</feature>
<evidence type="ECO:0000256" key="1">
    <source>
        <dbReference type="ARBA" id="ARBA00044504"/>
    </source>
</evidence>
<name>A0A9N7NRH4_STRHE</name>
<proteinExistence type="inferred from homology"/>
<feature type="transmembrane region" description="Helical" evidence="2">
    <location>
        <begin position="229"/>
        <end position="254"/>
    </location>
</feature>
<sequence>MPLIAFGMAGHLTSLTSFINEQFSGEELDGSSFWRFFYSVLAIVIVTSVVVGSCSYKYFRPPGSSFTLFFQVFVAAFLEISHKSPRDAKELFEFTNPEFCKAPHTRSLRCLDKAATIIPTIPLEEQANKIWRLCRAKRRAGRESAHDHVLASAASFPARLFQWSFQLQCFFVDQLTVLTQRYLPFFVTGVFWVGIERRFVGVRGGEVSEMGRKRNWFGHDVKGSRVDKYYWTLAWLMGTDLVLFVLVSVFISIMKPS</sequence>
<organism evidence="3 4">
    <name type="scientific">Striga hermonthica</name>
    <name type="common">Purple witchweed</name>
    <name type="synonym">Buchnera hermonthica</name>
    <dbReference type="NCBI Taxonomy" id="68872"/>
    <lineage>
        <taxon>Eukaryota</taxon>
        <taxon>Viridiplantae</taxon>
        <taxon>Streptophyta</taxon>
        <taxon>Embryophyta</taxon>
        <taxon>Tracheophyta</taxon>
        <taxon>Spermatophyta</taxon>
        <taxon>Magnoliopsida</taxon>
        <taxon>eudicotyledons</taxon>
        <taxon>Gunneridae</taxon>
        <taxon>Pentapetalae</taxon>
        <taxon>asterids</taxon>
        <taxon>lamiids</taxon>
        <taxon>Lamiales</taxon>
        <taxon>Orobanchaceae</taxon>
        <taxon>Buchnereae</taxon>
        <taxon>Striga</taxon>
    </lineage>
</organism>
<keyword evidence="4" id="KW-1185">Reference proteome</keyword>
<evidence type="ECO:0000256" key="2">
    <source>
        <dbReference type="SAM" id="Phobius"/>
    </source>
</evidence>
<comment type="similarity">
    <text evidence="1">Belongs to the major facilitator superfamily. Phosphate:H(+) symporter (TC 2.A.1.9) family.</text>
</comment>
<evidence type="ECO:0000313" key="3">
    <source>
        <dbReference type="EMBL" id="CAA0836304.1"/>
    </source>
</evidence>
<dbReference type="EMBL" id="CACSLK010030184">
    <property type="protein sequence ID" value="CAA0836304.1"/>
    <property type="molecule type" value="Genomic_DNA"/>
</dbReference>
<keyword evidence="2" id="KW-0472">Membrane</keyword>
<accession>A0A9N7NRH4</accession>
<comment type="caution">
    <text evidence="3">The sequence shown here is derived from an EMBL/GenBank/DDBJ whole genome shotgun (WGS) entry which is preliminary data.</text>
</comment>
<reference evidence="3" key="1">
    <citation type="submission" date="2019-12" db="EMBL/GenBank/DDBJ databases">
        <authorList>
            <person name="Scholes J."/>
        </authorList>
    </citation>
    <scope>NUCLEOTIDE SEQUENCE</scope>
</reference>